<sequence>MKKIENHKHTHQHSQKHIKAISNRLSRTIGHLEAVKNMVKRDEDCSKILIQLAAVKAAINNTAKAILKEHLAHCIHHIDTKENKQSIEELNKAIDMFVK</sequence>
<keyword evidence="3" id="KW-1185">Reference proteome</keyword>
<evidence type="ECO:0000313" key="3">
    <source>
        <dbReference type="Proteomes" id="UP000310353"/>
    </source>
</evidence>
<gene>
    <name evidence="2" type="ORF">CQA76_06125</name>
</gene>
<dbReference type="InterPro" id="IPR038390">
    <property type="entry name" value="Metal_Tscrpt_repr_sf"/>
</dbReference>
<protein>
    <recommendedName>
        <fullName evidence="4">Metal resistance protein</fullName>
    </recommendedName>
</protein>
<dbReference type="OrthoDB" id="9806052at2"/>
<dbReference type="EMBL" id="NXMA01000010">
    <property type="protein sequence ID" value="TKX31353.1"/>
    <property type="molecule type" value="Genomic_DNA"/>
</dbReference>
<dbReference type="Gene3D" id="1.20.58.1000">
    <property type="entry name" value="Metal-sensitive repressor, helix protomer"/>
    <property type="match status" value="1"/>
</dbReference>
<dbReference type="InterPro" id="IPR003735">
    <property type="entry name" value="Metal_Tscrpt_repr"/>
</dbReference>
<organism evidence="2 3">
    <name type="scientific">Campylobacter aviculae</name>
    <dbReference type="NCBI Taxonomy" id="2510190"/>
    <lineage>
        <taxon>Bacteria</taxon>
        <taxon>Pseudomonadati</taxon>
        <taxon>Campylobacterota</taxon>
        <taxon>Epsilonproteobacteria</taxon>
        <taxon>Campylobacterales</taxon>
        <taxon>Campylobacteraceae</taxon>
        <taxon>Campylobacter</taxon>
    </lineage>
</organism>
<evidence type="ECO:0008006" key="4">
    <source>
        <dbReference type="Google" id="ProtNLM"/>
    </source>
</evidence>
<dbReference type="PANTHER" id="PTHR33677:SF3">
    <property type="entry name" value="COPPER-SENSING TRANSCRIPTIONAL REPRESSOR RICR"/>
    <property type="match status" value="1"/>
</dbReference>
<dbReference type="AlphaFoldDB" id="A0A4U7BHW5"/>
<dbReference type="GO" id="GO:0003677">
    <property type="term" value="F:DNA binding"/>
    <property type="evidence" value="ECO:0007669"/>
    <property type="project" value="InterPro"/>
</dbReference>
<name>A0A4U7BHW5_9BACT</name>
<dbReference type="GO" id="GO:0045892">
    <property type="term" value="P:negative regulation of DNA-templated transcription"/>
    <property type="evidence" value="ECO:0007669"/>
    <property type="project" value="UniProtKB-ARBA"/>
</dbReference>
<comment type="similarity">
    <text evidence="1">Belongs to the FrmR/RcnR family.</text>
</comment>
<proteinExistence type="inferred from homology"/>
<dbReference type="Proteomes" id="UP000310353">
    <property type="component" value="Unassembled WGS sequence"/>
</dbReference>
<dbReference type="Pfam" id="PF02583">
    <property type="entry name" value="Trns_repr_metal"/>
    <property type="match status" value="1"/>
</dbReference>
<comment type="caution">
    <text evidence="2">The sequence shown here is derived from an EMBL/GenBank/DDBJ whole genome shotgun (WGS) entry which is preliminary data.</text>
</comment>
<accession>A0A4U7BHW5</accession>
<reference evidence="2 3" key="1">
    <citation type="submission" date="2018-05" db="EMBL/GenBank/DDBJ databases">
        <title>Novel Campyloabacter and Helicobacter Species and Strains.</title>
        <authorList>
            <person name="Mannion A.J."/>
            <person name="Shen Z."/>
            <person name="Fox J.G."/>
        </authorList>
    </citation>
    <scope>NUCLEOTIDE SEQUENCE [LARGE SCALE GENOMIC DNA]</scope>
    <source>
        <strain evidence="3">MIT17-670</strain>
    </source>
</reference>
<dbReference type="PANTHER" id="PTHR33677">
    <property type="entry name" value="TRANSCRIPTIONAL REPRESSOR FRMR-RELATED"/>
    <property type="match status" value="1"/>
</dbReference>
<dbReference type="GO" id="GO:0046872">
    <property type="term" value="F:metal ion binding"/>
    <property type="evidence" value="ECO:0007669"/>
    <property type="project" value="InterPro"/>
</dbReference>
<evidence type="ECO:0000256" key="1">
    <source>
        <dbReference type="ARBA" id="ARBA00005260"/>
    </source>
</evidence>
<evidence type="ECO:0000313" key="2">
    <source>
        <dbReference type="EMBL" id="TKX31353.1"/>
    </source>
</evidence>